<dbReference type="AlphaFoldDB" id="A0A834HMF4"/>
<keyword evidence="2" id="KW-1185">Reference proteome</keyword>
<reference evidence="1" key="1">
    <citation type="submission" date="2020-08" db="EMBL/GenBank/DDBJ databases">
        <title>Genome sequencing and assembly of the red palm weevil Rhynchophorus ferrugineus.</title>
        <authorList>
            <person name="Dias G.B."/>
            <person name="Bergman C.M."/>
            <person name="Manee M."/>
        </authorList>
    </citation>
    <scope>NUCLEOTIDE SEQUENCE</scope>
    <source>
        <strain evidence="1">AA-2017</strain>
        <tissue evidence="1">Whole larva</tissue>
    </source>
</reference>
<proteinExistence type="predicted"/>
<comment type="caution">
    <text evidence="1">The sequence shown here is derived from an EMBL/GenBank/DDBJ whole genome shotgun (WGS) entry which is preliminary data.</text>
</comment>
<sequence>MQIYKHNSDINSNFLLTFEEAGETKRKLACKLINLFEAAGIISSRTISERDGKYDMGNLSPDRTDQYGRRRFHRTRLGTNVN</sequence>
<accession>A0A834HMF4</accession>
<evidence type="ECO:0000313" key="2">
    <source>
        <dbReference type="Proteomes" id="UP000625711"/>
    </source>
</evidence>
<dbReference type="Proteomes" id="UP000625711">
    <property type="component" value="Unassembled WGS sequence"/>
</dbReference>
<organism evidence="1 2">
    <name type="scientific">Rhynchophorus ferrugineus</name>
    <name type="common">Red palm weevil</name>
    <name type="synonym">Curculio ferrugineus</name>
    <dbReference type="NCBI Taxonomy" id="354439"/>
    <lineage>
        <taxon>Eukaryota</taxon>
        <taxon>Metazoa</taxon>
        <taxon>Ecdysozoa</taxon>
        <taxon>Arthropoda</taxon>
        <taxon>Hexapoda</taxon>
        <taxon>Insecta</taxon>
        <taxon>Pterygota</taxon>
        <taxon>Neoptera</taxon>
        <taxon>Endopterygota</taxon>
        <taxon>Coleoptera</taxon>
        <taxon>Polyphaga</taxon>
        <taxon>Cucujiformia</taxon>
        <taxon>Curculionidae</taxon>
        <taxon>Dryophthorinae</taxon>
        <taxon>Rhynchophorus</taxon>
    </lineage>
</organism>
<name>A0A834HMF4_RHYFE</name>
<gene>
    <name evidence="1" type="ORF">GWI33_000760</name>
</gene>
<protein>
    <submittedName>
        <fullName evidence="1">Uncharacterized protein</fullName>
    </submittedName>
</protein>
<evidence type="ECO:0000313" key="1">
    <source>
        <dbReference type="EMBL" id="KAF7264018.1"/>
    </source>
</evidence>
<dbReference type="EMBL" id="JAACXV010018675">
    <property type="protein sequence ID" value="KAF7264018.1"/>
    <property type="molecule type" value="Genomic_DNA"/>
</dbReference>